<dbReference type="Proteomes" id="UP001381693">
    <property type="component" value="Unassembled WGS sequence"/>
</dbReference>
<gene>
    <name evidence="3" type="primary">PLEKHJ1_1</name>
    <name evidence="3" type="ORF">SK128_001696</name>
</gene>
<comment type="caution">
    <text evidence="3">The sequence shown here is derived from an EMBL/GenBank/DDBJ whole genome shotgun (WGS) entry which is preliminary data.</text>
</comment>
<feature type="non-terminal residue" evidence="3">
    <location>
        <position position="1"/>
    </location>
</feature>
<dbReference type="EMBL" id="JAXCGZ010005740">
    <property type="protein sequence ID" value="KAK7080945.1"/>
    <property type="molecule type" value="Genomic_DNA"/>
</dbReference>
<dbReference type="PROSITE" id="PS50003">
    <property type="entry name" value="PH_DOMAIN"/>
    <property type="match status" value="1"/>
</dbReference>
<evidence type="ECO:0000313" key="4">
    <source>
        <dbReference type="Proteomes" id="UP001381693"/>
    </source>
</evidence>
<feature type="domain" description="PH" evidence="2">
    <location>
        <begin position="1"/>
        <end position="29"/>
    </location>
</feature>
<keyword evidence="4" id="KW-1185">Reference proteome</keyword>
<evidence type="ECO:0000313" key="3">
    <source>
        <dbReference type="EMBL" id="KAK7080945.1"/>
    </source>
</evidence>
<name>A0AAN8XM81_HALRR</name>
<feature type="region of interest" description="Disordered" evidence="1">
    <location>
        <begin position="83"/>
        <end position="190"/>
    </location>
</feature>
<dbReference type="AlphaFoldDB" id="A0AAN8XM81"/>
<organism evidence="3 4">
    <name type="scientific">Halocaridina rubra</name>
    <name type="common">Hawaiian red shrimp</name>
    <dbReference type="NCBI Taxonomy" id="373956"/>
    <lineage>
        <taxon>Eukaryota</taxon>
        <taxon>Metazoa</taxon>
        <taxon>Ecdysozoa</taxon>
        <taxon>Arthropoda</taxon>
        <taxon>Crustacea</taxon>
        <taxon>Multicrustacea</taxon>
        <taxon>Malacostraca</taxon>
        <taxon>Eumalacostraca</taxon>
        <taxon>Eucarida</taxon>
        <taxon>Decapoda</taxon>
        <taxon>Pleocyemata</taxon>
        <taxon>Caridea</taxon>
        <taxon>Atyoidea</taxon>
        <taxon>Atyidae</taxon>
        <taxon>Halocaridina</taxon>
    </lineage>
</organism>
<evidence type="ECO:0000256" key="1">
    <source>
        <dbReference type="SAM" id="MobiDB-lite"/>
    </source>
</evidence>
<feature type="compositionally biased region" description="Basic residues" evidence="1">
    <location>
        <begin position="115"/>
        <end position="129"/>
    </location>
</feature>
<sequence>DDPEKKHMFFAQSEQSVLTWMNKIVQASYEHLRAKMIMLRVQIRRKTGKDPLEHLGTTPLPQRASWSQDYSLNSFHELQISHLTPPRSSSAPPLDCKDVDSASKAKYSIPSKSPRLFKRSPKPPPRKAKQANGAASNSSPFPHVGQNMASFKSHIYPGKSEPPDKSTSKSHYLPSRSPSTKSTFKSHIND</sequence>
<reference evidence="3 4" key="1">
    <citation type="submission" date="2023-11" db="EMBL/GenBank/DDBJ databases">
        <title>Halocaridina rubra genome assembly.</title>
        <authorList>
            <person name="Smith C."/>
        </authorList>
    </citation>
    <scope>NUCLEOTIDE SEQUENCE [LARGE SCALE GENOMIC DNA]</scope>
    <source>
        <strain evidence="3">EP-1</strain>
        <tissue evidence="3">Whole</tissue>
    </source>
</reference>
<evidence type="ECO:0000259" key="2">
    <source>
        <dbReference type="PROSITE" id="PS50003"/>
    </source>
</evidence>
<accession>A0AAN8XM81</accession>
<protein>
    <submittedName>
        <fullName evidence="3">Pleckstrin y domain-containing J member 1</fullName>
    </submittedName>
</protein>
<dbReference type="InterPro" id="IPR001849">
    <property type="entry name" value="PH_domain"/>
</dbReference>
<feature type="compositionally biased region" description="Polar residues" evidence="1">
    <location>
        <begin position="176"/>
        <end position="190"/>
    </location>
</feature>
<proteinExistence type="predicted"/>